<feature type="transmembrane region" description="Helical" evidence="9">
    <location>
        <begin position="25"/>
        <end position="43"/>
    </location>
</feature>
<keyword evidence="5 9" id="KW-1133">Transmembrane helix</keyword>
<feature type="transmembrane region" description="Helical" evidence="9">
    <location>
        <begin position="529"/>
        <end position="550"/>
    </location>
</feature>
<dbReference type="NCBIfam" id="TIGR00879">
    <property type="entry name" value="SP"/>
    <property type="match status" value="1"/>
</dbReference>
<dbReference type="SUPFAM" id="SSF103473">
    <property type="entry name" value="MFS general substrate transporter"/>
    <property type="match status" value="1"/>
</dbReference>
<organism evidence="11 12">
    <name type="scientific">Pinctada imbricata</name>
    <name type="common">Atlantic pearl-oyster</name>
    <name type="synonym">Pinctada martensii</name>
    <dbReference type="NCBI Taxonomy" id="66713"/>
    <lineage>
        <taxon>Eukaryota</taxon>
        <taxon>Metazoa</taxon>
        <taxon>Spiralia</taxon>
        <taxon>Lophotrochozoa</taxon>
        <taxon>Mollusca</taxon>
        <taxon>Bivalvia</taxon>
        <taxon>Autobranchia</taxon>
        <taxon>Pteriomorphia</taxon>
        <taxon>Pterioida</taxon>
        <taxon>Pterioidea</taxon>
        <taxon>Pteriidae</taxon>
        <taxon>Pinctada</taxon>
    </lineage>
</organism>
<dbReference type="PANTHER" id="PTHR48020">
    <property type="entry name" value="PROTON MYO-INOSITOL COTRANSPORTER"/>
    <property type="match status" value="1"/>
</dbReference>
<dbReference type="InterPro" id="IPR005828">
    <property type="entry name" value="MFS_sugar_transport-like"/>
</dbReference>
<feature type="region of interest" description="Disordered" evidence="8">
    <location>
        <begin position="569"/>
        <end position="599"/>
    </location>
</feature>
<dbReference type="PROSITE" id="PS50850">
    <property type="entry name" value="MFS"/>
    <property type="match status" value="1"/>
</dbReference>
<evidence type="ECO:0000313" key="12">
    <source>
        <dbReference type="Proteomes" id="UP001186944"/>
    </source>
</evidence>
<evidence type="ECO:0000256" key="6">
    <source>
        <dbReference type="ARBA" id="ARBA00023136"/>
    </source>
</evidence>
<dbReference type="Proteomes" id="UP001186944">
    <property type="component" value="Unassembled WGS sequence"/>
</dbReference>
<dbReference type="CDD" id="cd17360">
    <property type="entry name" value="MFS_HMIT_like"/>
    <property type="match status" value="1"/>
</dbReference>
<dbReference type="FunFam" id="1.20.1250.20:FF:000177">
    <property type="entry name" value="proton myo-inositol cotransporter isoform X1"/>
    <property type="match status" value="1"/>
</dbReference>
<dbReference type="PROSITE" id="PS00217">
    <property type="entry name" value="SUGAR_TRANSPORT_2"/>
    <property type="match status" value="1"/>
</dbReference>
<comment type="subcellular location">
    <subcellularLocation>
        <location evidence="1">Membrane</location>
        <topology evidence="1">Multi-pass membrane protein</topology>
    </subcellularLocation>
</comment>
<evidence type="ECO:0000256" key="9">
    <source>
        <dbReference type="SAM" id="Phobius"/>
    </source>
</evidence>
<feature type="transmembrane region" description="Helical" evidence="9">
    <location>
        <begin position="156"/>
        <end position="179"/>
    </location>
</feature>
<evidence type="ECO:0000256" key="8">
    <source>
        <dbReference type="SAM" id="MobiDB-lite"/>
    </source>
</evidence>
<feature type="transmembrane region" description="Helical" evidence="9">
    <location>
        <begin position="274"/>
        <end position="298"/>
    </location>
</feature>
<gene>
    <name evidence="11" type="ORF">FSP39_006165</name>
</gene>
<feature type="domain" description="Major facilitator superfamily (MFS) profile" evidence="10">
    <location>
        <begin position="30"/>
        <end position="554"/>
    </location>
</feature>
<reference evidence="11" key="1">
    <citation type="submission" date="2019-08" db="EMBL/GenBank/DDBJ databases">
        <title>The improved chromosome-level genome for the pearl oyster Pinctada fucata martensii using PacBio sequencing and Hi-C.</title>
        <authorList>
            <person name="Zheng Z."/>
        </authorList>
    </citation>
    <scope>NUCLEOTIDE SEQUENCE</scope>
    <source>
        <strain evidence="11">ZZ-2019</strain>
        <tissue evidence="11">Adductor muscle</tissue>
    </source>
</reference>
<name>A0AA89CA05_PINIB</name>
<feature type="transmembrane region" description="Helical" evidence="9">
    <location>
        <begin position="310"/>
        <end position="333"/>
    </location>
</feature>
<dbReference type="PRINTS" id="PR00171">
    <property type="entry name" value="SUGRTRNSPORT"/>
</dbReference>
<dbReference type="InterPro" id="IPR005829">
    <property type="entry name" value="Sugar_transporter_CS"/>
</dbReference>
<dbReference type="Pfam" id="PF00083">
    <property type="entry name" value="Sugar_tr"/>
    <property type="match status" value="2"/>
</dbReference>
<feature type="transmembrane region" description="Helical" evidence="9">
    <location>
        <begin position="185"/>
        <end position="207"/>
    </location>
</feature>
<keyword evidence="12" id="KW-1185">Reference proteome</keyword>
<feature type="transmembrane region" description="Helical" evidence="9">
    <location>
        <begin position="95"/>
        <end position="114"/>
    </location>
</feature>
<dbReference type="AlphaFoldDB" id="A0AA89CA05"/>
<dbReference type="InterPro" id="IPR003663">
    <property type="entry name" value="Sugar/inositol_transpt"/>
</dbReference>
<evidence type="ECO:0000259" key="10">
    <source>
        <dbReference type="PROSITE" id="PS50850"/>
    </source>
</evidence>
<comment type="similarity">
    <text evidence="2 7">Belongs to the major facilitator superfamily. Sugar transporter (TC 2.A.1.1) family.</text>
</comment>
<dbReference type="GO" id="GO:0016324">
    <property type="term" value="C:apical plasma membrane"/>
    <property type="evidence" value="ECO:0007669"/>
    <property type="project" value="TreeGrafter"/>
</dbReference>
<feature type="transmembrane region" description="Helical" evidence="9">
    <location>
        <begin position="502"/>
        <end position="523"/>
    </location>
</feature>
<feature type="transmembrane region" description="Helical" evidence="9">
    <location>
        <begin position="69"/>
        <end position="88"/>
    </location>
</feature>
<evidence type="ECO:0000256" key="4">
    <source>
        <dbReference type="ARBA" id="ARBA00022692"/>
    </source>
</evidence>
<evidence type="ECO:0000256" key="2">
    <source>
        <dbReference type="ARBA" id="ARBA00010992"/>
    </source>
</evidence>
<dbReference type="EMBL" id="VSWD01000005">
    <property type="protein sequence ID" value="KAK3101762.1"/>
    <property type="molecule type" value="Genomic_DNA"/>
</dbReference>
<dbReference type="PROSITE" id="PS00216">
    <property type="entry name" value="SUGAR_TRANSPORT_1"/>
    <property type="match status" value="2"/>
</dbReference>
<dbReference type="Gene3D" id="1.20.1250.20">
    <property type="entry name" value="MFS general substrate transporter like domains"/>
    <property type="match status" value="2"/>
</dbReference>
<feature type="transmembrane region" description="Helical" evidence="9">
    <location>
        <begin position="461"/>
        <end position="481"/>
    </location>
</feature>
<evidence type="ECO:0000256" key="1">
    <source>
        <dbReference type="ARBA" id="ARBA00004141"/>
    </source>
</evidence>
<feature type="transmembrane region" description="Helical" evidence="9">
    <location>
        <begin position="340"/>
        <end position="363"/>
    </location>
</feature>
<dbReference type="GO" id="GO:0005366">
    <property type="term" value="F:myo-inositol:proton symporter activity"/>
    <property type="evidence" value="ECO:0007669"/>
    <property type="project" value="TreeGrafter"/>
</dbReference>
<comment type="caution">
    <text evidence="11">The sequence shown here is derived from an EMBL/GenBank/DDBJ whole genome shotgun (WGS) entry which is preliminary data.</text>
</comment>
<keyword evidence="4 9" id="KW-0812">Transmembrane</keyword>
<evidence type="ECO:0000256" key="3">
    <source>
        <dbReference type="ARBA" id="ARBA00022448"/>
    </source>
</evidence>
<protein>
    <recommendedName>
        <fullName evidence="10">Major facilitator superfamily (MFS) profile domain-containing protein</fullName>
    </recommendedName>
</protein>
<dbReference type="PANTHER" id="PTHR48020:SF12">
    <property type="entry name" value="PROTON MYO-INOSITOL COTRANSPORTER"/>
    <property type="match status" value="1"/>
</dbReference>
<dbReference type="InterPro" id="IPR036259">
    <property type="entry name" value="MFS_trans_sf"/>
</dbReference>
<feature type="compositionally biased region" description="Basic and acidic residues" evidence="8">
    <location>
        <begin position="589"/>
        <end position="599"/>
    </location>
</feature>
<dbReference type="InterPro" id="IPR020846">
    <property type="entry name" value="MFS_dom"/>
</dbReference>
<evidence type="ECO:0000313" key="11">
    <source>
        <dbReference type="EMBL" id="KAK3101762.1"/>
    </source>
</evidence>
<keyword evidence="6 9" id="KW-0472">Membrane</keyword>
<accession>A0AA89CA05</accession>
<evidence type="ECO:0000256" key="7">
    <source>
        <dbReference type="RuleBase" id="RU003346"/>
    </source>
</evidence>
<evidence type="ECO:0000256" key="5">
    <source>
        <dbReference type="ARBA" id="ARBA00022989"/>
    </source>
</evidence>
<dbReference type="InterPro" id="IPR050814">
    <property type="entry name" value="Myo-inositol_Transporter"/>
</dbReference>
<proteinExistence type="inferred from homology"/>
<feature type="transmembrane region" description="Helical" evidence="9">
    <location>
        <begin position="120"/>
        <end position="144"/>
    </location>
</feature>
<sequence length="599" mass="65664">MGEEKKDGHKMEMADSAGGNEGSKVYVVFLTCFATIGGLLFGYDTGIVSGALLLIQEDFDLETIWKESIVSATIGAAALFALIAGFLVDKLGRKPVIMIASFVFTVGAIVMAVSPTDMKGVLLLGRLIVGAGIGFASMSVPVYVAEAAPSHIRGALVTLNQLFITIGILVSSLVAGAFSTDKENGWRYMLGLAGIPAVIQFFGFFFLPESPRWLVGKGSMDRARKALQKIRGLDNVEAELKEIESSLEEEREYSQYNICETLSKMLTTQPVRRALILGCTLQLFQQLCGINTVIYYSASILRMSGFPSEMAIWLACIPNAVNFLCTFIGIYAVEKAGRRILTLLSFVGIIIALIILGVGFYLAEQNSPPVSIVEAIDGNVTGMDCRFISTCNKCTLEDKCGFCWQDNNETKSGSCLWVDDKFKERYAMLPGNTTGDLRCSKADFDGPKSYHWANDYCPTDYGWMSVLGLALFVIAFAPGLGPNPWTINSEIYPLWARGTGTSLATAVNWLANLVVSMTFLTLLETITRYGTFFLFCGISFLGMCILFFILPETKDRTLEEVEELFMSESYKRKHKTPEKYGTSNGAYDKSGETPENSKL</sequence>
<keyword evidence="3 7" id="KW-0813">Transport</keyword>